<comment type="caution">
    <text evidence="2">The sequence shown here is derived from an EMBL/GenBank/DDBJ whole genome shotgun (WGS) entry which is preliminary data.</text>
</comment>
<accession>A0A9P9JMH9</accession>
<protein>
    <recommendedName>
        <fullName evidence="4">CCHC-type domain-containing protein</fullName>
    </recommendedName>
</protein>
<feature type="compositionally biased region" description="Low complexity" evidence="1">
    <location>
        <begin position="517"/>
        <end position="532"/>
    </location>
</feature>
<reference evidence="2" key="1">
    <citation type="journal article" date="2021" name="Nat. Commun.">
        <title>Genetic determinants of endophytism in the Arabidopsis root mycobiome.</title>
        <authorList>
            <person name="Mesny F."/>
            <person name="Miyauchi S."/>
            <person name="Thiergart T."/>
            <person name="Pickel B."/>
            <person name="Atanasova L."/>
            <person name="Karlsson M."/>
            <person name="Huettel B."/>
            <person name="Barry K.W."/>
            <person name="Haridas S."/>
            <person name="Chen C."/>
            <person name="Bauer D."/>
            <person name="Andreopoulos W."/>
            <person name="Pangilinan J."/>
            <person name="LaButti K."/>
            <person name="Riley R."/>
            <person name="Lipzen A."/>
            <person name="Clum A."/>
            <person name="Drula E."/>
            <person name="Henrissat B."/>
            <person name="Kohler A."/>
            <person name="Grigoriev I.V."/>
            <person name="Martin F.M."/>
            <person name="Hacquard S."/>
        </authorList>
    </citation>
    <scope>NUCLEOTIDE SEQUENCE</scope>
    <source>
        <strain evidence="2">MPI-CAGE-AT-0023</strain>
    </source>
</reference>
<feature type="compositionally biased region" description="Basic and acidic residues" evidence="1">
    <location>
        <begin position="721"/>
        <end position="731"/>
    </location>
</feature>
<feature type="compositionally biased region" description="Basic and acidic residues" evidence="1">
    <location>
        <begin position="474"/>
        <end position="488"/>
    </location>
</feature>
<dbReference type="GeneID" id="70230211"/>
<feature type="region of interest" description="Disordered" evidence="1">
    <location>
        <begin position="1"/>
        <end position="21"/>
    </location>
</feature>
<gene>
    <name evidence="2" type="ORF">BKA55DRAFT_696390</name>
</gene>
<organism evidence="2 3">
    <name type="scientific">Fusarium redolens</name>
    <dbReference type="NCBI Taxonomy" id="48865"/>
    <lineage>
        <taxon>Eukaryota</taxon>
        <taxon>Fungi</taxon>
        <taxon>Dikarya</taxon>
        <taxon>Ascomycota</taxon>
        <taxon>Pezizomycotina</taxon>
        <taxon>Sordariomycetes</taxon>
        <taxon>Hypocreomycetidae</taxon>
        <taxon>Hypocreales</taxon>
        <taxon>Nectriaceae</taxon>
        <taxon>Fusarium</taxon>
        <taxon>Fusarium redolens species complex</taxon>
    </lineage>
</organism>
<evidence type="ECO:0000313" key="3">
    <source>
        <dbReference type="Proteomes" id="UP000720189"/>
    </source>
</evidence>
<feature type="compositionally biased region" description="Low complexity" evidence="1">
    <location>
        <begin position="684"/>
        <end position="713"/>
    </location>
</feature>
<feature type="compositionally biased region" description="Polar residues" evidence="1">
    <location>
        <begin position="433"/>
        <end position="447"/>
    </location>
</feature>
<feature type="compositionally biased region" description="Basic residues" evidence="1">
    <location>
        <begin position="1"/>
        <end position="10"/>
    </location>
</feature>
<feature type="region of interest" description="Disordered" evidence="1">
    <location>
        <begin position="416"/>
        <end position="860"/>
    </location>
</feature>
<feature type="compositionally biased region" description="Basic and acidic residues" evidence="1">
    <location>
        <begin position="671"/>
        <end position="680"/>
    </location>
</feature>
<keyword evidence="3" id="KW-1185">Reference proteome</keyword>
<dbReference type="AlphaFoldDB" id="A0A9P9JMH9"/>
<feature type="compositionally biased region" description="Basic and acidic residues" evidence="1">
    <location>
        <begin position="648"/>
        <end position="664"/>
    </location>
</feature>
<feature type="compositionally biased region" description="Polar residues" evidence="1">
    <location>
        <begin position="614"/>
        <end position="638"/>
    </location>
</feature>
<dbReference type="EMBL" id="JAGMUX010000022">
    <property type="protein sequence ID" value="KAH7230457.1"/>
    <property type="molecule type" value="Genomic_DNA"/>
</dbReference>
<evidence type="ECO:0008006" key="4">
    <source>
        <dbReference type="Google" id="ProtNLM"/>
    </source>
</evidence>
<sequence length="860" mass="95270">MPSHGNRNKRQRDESHTPERPPMDELVYWIWETLKDTAKRVANIENEVRATNRATTGKSLQKISNRLSKLESDINRFDCPHQDMMETFERFRQKLASIQEEVAGSNSQPGHVPGSDGTLLAYLKDLGTQMSGITDRMGNVEDSLLKLEDRLFGRFDESVNNEAGYVMIKLPDESEYRQKLKKYFMIDLTQMVQAQGGPWSKVDTVKLQDSREKGKFNHMIISFSDWETAEHIRKYFANLNDLFELEHSCSCLPFIHHLHIADLAAHQKMGYDYNMQKFLDEELREPGVKAKVAFQRVILQTPSFDTARRLVLTGVMVYSHNYKVVPFCAQGTPLFCNNCCKPSHFRSDCNAKEARCGLCAEAHESFTCKIQKNFKCCNCDGNHKAWDPQCKDKNSKAEHRKSAFYRQKIPHWAQDLESTRSFNKAAREKGKTKNSTQGFSSVPSSQESAKKPVGRPRKESEPNPAGQSMITSFMERKDGQGSQNKEDVPDVMEITTPPDDLDMNDMGGASSQPGSASDHGSSNSNRPSSSHDNIYDYGTLFDSNMSITSGHEDTKQQRPGSRSSESSNNHRFDDSSTEEADGNKKKNKKGKNGQNKNNRDNGKGKENATAEPKASTQQQKKDSTTPSRSQKSPNTAARTPTGKGKAAAVEREEARTRSPSDDVTRNQSSNRDSRVKKDKGNGNGSSNRGRSSTRSNTNTNANASRSTNKSTNRASSRRTNAKNDSDSDSDSRTGNNGHAKGDGRDKAANDKTKKFQQAGTSRHGNGTKSTPKAKASTRNASVDNTPLAALRSNSASRTPVGTPSNALVTTTPTPSTLPSTMRAGHHRSASGREKGGPSPRPQGYKKRKLSQGSAKSKGKD</sequence>
<dbReference type="RefSeq" id="XP_046043095.1">
    <property type="nucleotide sequence ID" value="XM_046200257.1"/>
</dbReference>
<feature type="compositionally biased region" description="Polar residues" evidence="1">
    <location>
        <begin position="791"/>
        <end position="808"/>
    </location>
</feature>
<dbReference type="OrthoDB" id="5105723at2759"/>
<feature type="compositionally biased region" description="Polar residues" evidence="1">
    <location>
        <begin position="755"/>
        <end position="784"/>
    </location>
</feature>
<evidence type="ECO:0000313" key="2">
    <source>
        <dbReference type="EMBL" id="KAH7230457.1"/>
    </source>
</evidence>
<feature type="compositionally biased region" description="Basic and acidic residues" evidence="1">
    <location>
        <begin position="597"/>
        <end position="608"/>
    </location>
</feature>
<feature type="compositionally biased region" description="Low complexity" evidence="1">
    <location>
        <begin position="809"/>
        <end position="820"/>
    </location>
</feature>
<name>A0A9P9JMH9_FUSRE</name>
<feature type="compositionally biased region" description="Basic and acidic residues" evidence="1">
    <location>
        <begin position="739"/>
        <end position="753"/>
    </location>
</feature>
<feature type="compositionally biased region" description="Basic and acidic residues" evidence="1">
    <location>
        <begin position="11"/>
        <end position="21"/>
    </location>
</feature>
<proteinExistence type="predicted"/>
<evidence type="ECO:0000256" key="1">
    <source>
        <dbReference type="SAM" id="MobiDB-lite"/>
    </source>
</evidence>
<dbReference type="Proteomes" id="UP000720189">
    <property type="component" value="Unassembled WGS sequence"/>
</dbReference>
<feature type="compositionally biased region" description="Polar residues" evidence="1">
    <location>
        <begin position="557"/>
        <end position="567"/>
    </location>
</feature>